<accession>A0A0L7SYL5</accession>
<reference evidence="1 2" key="1">
    <citation type="journal article" date="2015" name="Int. J. Syst. Evol. Microbiol.">
        <title>Erwinia iniecta sp. nov., isolated from Russian wheat aphids (Diuraphis noxia).</title>
        <authorList>
            <person name="Campillo T."/>
            <person name="Luna E."/>
            <person name="Portier P."/>
            <person name="Fischer-Le Saux M."/>
            <person name="Lapitan N."/>
            <person name="Tisserat N.A."/>
            <person name="Leach J.E."/>
        </authorList>
    </citation>
    <scope>NUCLEOTIDE SEQUENCE [LARGE SCALE GENOMIC DNA]</scope>
    <source>
        <strain evidence="1 2">B149</strain>
    </source>
</reference>
<dbReference type="EMBL" id="JRXF01000049">
    <property type="protein sequence ID" value="KOC88212.1"/>
    <property type="molecule type" value="Genomic_DNA"/>
</dbReference>
<evidence type="ECO:0000313" key="1">
    <source>
        <dbReference type="EMBL" id="KOC88212.1"/>
    </source>
</evidence>
<dbReference type="STRING" id="1560201.NG42_06220"/>
<name>A0A0L7SYL5_9GAMM</name>
<protein>
    <submittedName>
        <fullName evidence="1">Uncharacterized protein</fullName>
    </submittedName>
</protein>
<sequence>MKFKFLDRLRIKSLKSVAAAGYQSAEQALTAVGLQLIAGVSSMPGRPALMRFARVSASRMRSCNLACSKNAIHAAKNEFSKEKYLKNLFQYNTFLARIWVLPGQVAWQVKDCL</sequence>
<comment type="caution">
    <text evidence="1">The sequence shown here is derived from an EMBL/GenBank/DDBJ whole genome shotgun (WGS) entry which is preliminary data.</text>
</comment>
<dbReference type="PATRIC" id="fig|1560201.4.peg.4454"/>
<dbReference type="RefSeq" id="WP_053115996.1">
    <property type="nucleotide sequence ID" value="NZ_JRXF01000049.1"/>
</dbReference>
<organism evidence="1 2">
    <name type="scientific">Winslowiella iniecta</name>
    <dbReference type="NCBI Taxonomy" id="1560201"/>
    <lineage>
        <taxon>Bacteria</taxon>
        <taxon>Pseudomonadati</taxon>
        <taxon>Pseudomonadota</taxon>
        <taxon>Gammaproteobacteria</taxon>
        <taxon>Enterobacterales</taxon>
        <taxon>Erwiniaceae</taxon>
        <taxon>Winslowiella</taxon>
    </lineage>
</organism>
<dbReference type="AlphaFoldDB" id="A0A0L7SYL5"/>
<gene>
    <name evidence="1" type="ORF">NG43_20590</name>
</gene>
<evidence type="ECO:0000313" key="2">
    <source>
        <dbReference type="Proteomes" id="UP000036851"/>
    </source>
</evidence>
<dbReference type="Proteomes" id="UP000036851">
    <property type="component" value="Unassembled WGS sequence"/>
</dbReference>
<proteinExistence type="predicted"/>
<feature type="non-terminal residue" evidence="1">
    <location>
        <position position="113"/>
    </location>
</feature>